<evidence type="ECO:0000256" key="12">
    <source>
        <dbReference type="ARBA" id="ARBA00048679"/>
    </source>
</evidence>
<dbReference type="Gene3D" id="2.60.120.430">
    <property type="entry name" value="Galactose-binding lectin"/>
    <property type="match status" value="1"/>
</dbReference>
<keyword evidence="7 13" id="KW-0547">Nucleotide-binding</keyword>
<evidence type="ECO:0000256" key="15">
    <source>
        <dbReference type="SAM" id="Phobius"/>
    </source>
</evidence>
<dbReference type="EC" id="2.7.11.1" evidence="2"/>
<dbReference type="Gene3D" id="3.30.200.20">
    <property type="entry name" value="Phosphorylase Kinase, domain 1"/>
    <property type="match status" value="1"/>
</dbReference>
<feature type="transmembrane region" description="Helical" evidence="15">
    <location>
        <begin position="194"/>
        <end position="219"/>
    </location>
</feature>
<keyword evidence="5" id="KW-0808">Transferase</keyword>
<keyword evidence="10" id="KW-0325">Glycoprotein</keyword>
<proteinExistence type="predicted"/>
<dbReference type="PANTHER" id="PTHR48006:SF34">
    <property type="entry name" value="OS08G0203700 PROTEIN"/>
    <property type="match status" value="1"/>
</dbReference>
<dbReference type="Gene3D" id="1.10.510.10">
    <property type="entry name" value="Transferase(Phosphotransferase) domain 1"/>
    <property type="match status" value="1"/>
</dbReference>
<reference evidence="17 18" key="1">
    <citation type="journal article" date="2024" name="G3 (Bethesda)">
        <title>Genome assembly of Hibiscus sabdariffa L. provides insights into metabolisms of medicinal natural products.</title>
        <authorList>
            <person name="Kim T."/>
        </authorList>
    </citation>
    <scope>NUCLEOTIDE SEQUENCE [LARGE SCALE GENOMIC DNA]</scope>
    <source>
        <strain evidence="17">TK-2024</strain>
        <tissue evidence="17">Old leaves</tissue>
    </source>
</reference>
<sequence length="619" mass="68315">MFLLQDAKFSIKCGGQQTISNGILFEADNKFLGAATYDVTSTRKWAVSNIGEFAERQNQNRTSRLFPGSLRYSGLGLENGDYTVHLSFAEIGFPNRASQSQSVARRVFDVYIQQGTQRLRDFDILKEEDSVEKAITKSFTANVTGNHLEIHILWAVNGTSTIQEDGIYGPSVSAISVVPNIWTVGEIPPKEKKWTVLIAVITVSVVVLALILKFTIIYIKSKRDDEVKEAPLDICTRPNTFNYSELKAATENFSPSNKLGEGGFGAVYRGTFSDGRVIAVKQLAISSRQGKSQFTAEVSTISAVQHRNLVKLHGYCIKGKRHLLVYEYLENKSLDQALFELCPKISDFGLAKLYDDTKTHISTRVAGTIGRSNSDNSLEDHKIYLLEWAWALREKNQSLDLVDPSLAEFDGNEVLRVVRVALLCTQGSPSMRPPMSRVVSMLAGDIEVSGVITRPSYLTDWSFKDLTGGIVSEDAQGPGETPLLSPVNVSDFSDTTDGRFTASQLRRPEQQPPLSHLLHTSSLTTWPVFDSVISELKLHPRYLSHNLLSGELPCWADRIPQLNLFANNFTLNSSDIGAKGRQDFRTNPQVYGVPAPPPGAATTSFPSPPHAKPDNLSNA</sequence>
<evidence type="ECO:0000256" key="2">
    <source>
        <dbReference type="ARBA" id="ARBA00012513"/>
    </source>
</evidence>
<feature type="region of interest" description="Disordered" evidence="14">
    <location>
        <begin position="580"/>
        <end position="619"/>
    </location>
</feature>
<evidence type="ECO:0000256" key="13">
    <source>
        <dbReference type="PROSITE-ProRule" id="PRU10141"/>
    </source>
</evidence>
<evidence type="ECO:0000256" key="1">
    <source>
        <dbReference type="ARBA" id="ARBA00004479"/>
    </source>
</evidence>
<accession>A0ABR2PMF1</accession>
<gene>
    <name evidence="17" type="ORF">V6N11_064035</name>
</gene>
<dbReference type="Pfam" id="PF11721">
    <property type="entry name" value="Malectin"/>
    <property type="match status" value="1"/>
</dbReference>
<evidence type="ECO:0000256" key="9">
    <source>
        <dbReference type="ARBA" id="ARBA00023170"/>
    </source>
</evidence>
<dbReference type="PROSITE" id="PS50011">
    <property type="entry name" value="PROTEIN_KINASE_DOM"/>
    <property type="match status" value="1"/>
</dbReference>
<dbReference type="InterPro" id="IPR001245">
    <property type="entry name" value="Ser-Thr/Tyr_kinase_cat_dom"/>
</dbReference>
<evidence type="ECO:0000256" key="10">
    <source>
        <dbReference type="ARBA" id="ARBA00023180"/>
    </source>
</evidence>
<evidence type="ECO:0000313" key="17">
    <source>
        <dbReference type="EMBL" id="KAK8989617.1"/>
    </source>
</evidence>
<dbReference type="PROSITE" id="PS00107">
    <property type="entry name" value="PROTEIN_KINASE_ATP"/>
    <property type="match status" value="1"/>
</dbReference>
<comment type="catalytic activity">
    <reaction evidence="12">
        <text>L-seryl-[protein] + ATP = O-phospho-L-seryl-[protein] + ADP + H(+)</text>
        <dbReference type="Rhea" id="RHEA:17989"/>
        <dbReference type="Rhea" id="RHEA-COMP:9863"/>
        <dbReference type="Rhea" id="RHEA-COMP:11604"/>
        <dbReference type="ChEBI" id="CHEBI:15378"/>
        <dbReference type="ChEBI" id="CHEBI:29999"/>
        <dbReference type="ChEBI" id="CHEBI:30616"/>
        <dbReference type="ChEBI" id="CHEBI:83421"/>
        <dbReference type="ChEBI" id="CHEBI:456216"/>
        <dbReference type="EC" id="2.7.11.1"/>
    </reaction>
</comment>
<dbReference type="Pfam" id="PF07714">
    <property type="entry name" value="PK_Tyr_Ser-Thr"/>
    <property type="match status" value="1"/>
</dbReference>
<evidence type="ECO:0000256" key="14">
    <source>
        <dbReference type="SAM" id="MobiDB-lite"/>
    </source>
</evidence>
<comment type="subcellular location">
    <subcellularLocation>
        <location evidence="1">Membrane</location>
        <topology evidence="1">Single-pass type I membrane protein</topology>
    </subcellularLocation>
</comment>
<keyword evidence="18" id="KW-1185">Reference proteome</keyword>
<dbReference type="PANTHER" id="PTHR48006">
    <property type="entry name" value="LEUCINE-RICH REPEAT-CONTAINING PROTEIN DDB_G0281931-RELATED"/>
    <property type="match status" value="1"/>
</dbReference>
<keyword evidence="15" id="KW-0812">Transmembrane</keyword>
<dbReference type="InterPro" id="IPR021720">
    <property type="entry name" value="Malectin_dom"/>
</dbReference>
<comment type="catalytic activity">
    <reaction evidence="11">
        <text>L-threonyl-[protein] + ATP = O-phospho-L-threonyl-[protein] + ADP + H(+)</text>
        <dbReference type="Rhea" id="RHEA:46608"/>
        <dbReference type="Rhea" id="RHEA-COMP:11060"/>
        <dbReference type="Rhea" id="RHEA-COMP:11605"/>
        <dbReference type="ChEBI" id="CHEBI:15378"/>
        <dbReference type="ChEBI" id="CHEBI:30013"/>
        <dbReference type="ChEBI" id="CHEBI:30616"/>
        <dbReference type="ChEBI" id="CHEBI:61977"/>
        <dbReference type="ChEBI" id="CHEBI:456216"/>
        <dbReference type="EC" id="2.7.11.1"/>
    </reaction>
</comment>
<evidence type="ECO:0000259" key="16">
    <source>
        <dbReference type="PROSITE" id="PS50011"/>
    </source>
</evidence>
<organism evidence="17 18">
    <name type="scientific">Hibiscus sabdariffa</name>
    <name type="common">roselle</name>
    <dbReference type="NCBI Taxonomy" id="183260"/>
    <lineage>
        <taxon>Eukaryota</taxon>
        <taxon>Viridiplantae</taxon>
        <taxon>Streptophyta</taxon>
        <taxon>Embryophyta</taxon>
        <taxon>Tracheophyta</taxon>
        <taxon>Spermatophyta</taxon>
        <taxon>Magnoliopsida</taxon>
        <taxon>eudicotyledons</taxon>
        <taxon>Gunneridae</taxon>
        <taxon>Pentapetalae</taxon>
        <taxon>rosids</taxon>
        <taxon>malvids</taxon>
        <taxon>Malvales</taxon>
        <taxon>Malvaceae</taxon>
        <taxon>Malvoideae</taxon>
        <taxon>Hibiscus</taxon>
    </lineage>
</organism>
<evidence type="ECO:0000256" key="6">
    <source>
        <dbReference type="ARBA" id="ARBA00022729"/>
    </source>
</evidence>
<feature type="binding site" evidence="13">
    <location>
        <position position="281"/>
    </location>
    <ligand>
        <name>ATP</name>
        <dbReference type="ChEBI" id="CHEBI:30616"/>
    </ligand>
</feature>
<keyword evidence="15" id="KW-0472">Membrane</keyword>
<feature type="domain" description="Protein kinase" evidence="16">
    <location>
        <begin position="253"/>
        <end position="619"/>
    </location>
</feature>
<dbReference type="InterPro" id="IPR051824">
    <property type="entry name" value="LRR_Rcpt-Like_S/T_Kinase"/>
</dbReference>
<protein>
    <recommendedName>
        <fullName evidence="2">non-specific serine/threonine protein kinase</fullName>
        <ecNumber evidence="2">2.7.11.1</ecNumber>
    </recommendedName>
</protein>
<keyword evidence="9" id="KW-0675">Receptor</keyword>
<evidence type="ECO:0000256" key="11">
    <source>
        <dbReference type="ARBA" id="ARBA00047899"/>
    </source>
</evidence>
<keyword evidence="3" id="KW-0418">Kinase</keyword>
<evidence type="ECO:0000256" key="5">
    <source>
        <dbReference type="ARBA" id="ARBA00022679"/>
    </source>
</evidence>
<dbReference type="InterPro" id="IPR011009">
    <property type="entry name" value="Kinase-like_dom_sf"/>
</dbReference>
<dbReference type="SUPFAM" id="SSF56112">
    <property type="entry name" value="Protein kinase-like (PK-like)"/>
    <property type="match status" value="1"/>
</dbReference>
<comment type="caution">
    <text evidence="17">The sequence shown here is derived from an EMBL/GenBank/DDBJ whole genome shotgun (WGS) entry which is preliminary data.</text>
</comment>
<keyword evidence="4" id="KW-0597">Phosphoprotein</keyword>
<evidence type="ECO:0000256" key="4">
    <source>
        <dbReference type="ARBA" id="ARBA00022553"/>
    </source>
</evidence>
<evidence type="ECO:0000256" key="3">
    <source>
        <dbReference type="ARBA" id="ARBA00022527"/>
    </source>
</evidence>
<keyword evidence="8 13" id="KW-0067">ATP-binding</keyword>
<keyword evidence="6" id="KW-0732">Signal</keyword>
<dbReference type="Proteomes" id="UP001396334">
    <property type="component" value="Unassembled WGS sequence"/>
</dbReference>
<keyword evidence="15" id="KW-1133">Transmembrane helix</keyword>
<keyword evidence="3" id="KW-0723">Serine/threonine-protein kinase</keyword>
<evidence type="ECO:0000313" key="18">
    <source>
        <dbReference type="Proteomes" id="UP001396334"/>
    </source>
</evidence>
<dbReference type="InterPro" id="IPR000719">
    <property type="entry name" value="Prot_kinase_dom"/>
</dbReference>
<dbReference type="InterPro" id="IPR017441">
    <property type="entry name" value="Protein_kinase_ATP_BS"/>
</dbReference>
<dbReference type="EMBL" id="JBBPBN010000056">
    <property type="protein sequence ID" value="KAK8989617.1"/>
    <property type="molecule type" value="Genomic_DNA"/>
</dbReference>
<evidence type="ECO:0000256" key="7">
    <source>
        <dbReference type="ARBA" id="ARBA00022741"/>
    </source>
</evidence>
<name>A0ABR2PMF1_9ROSI</name>
<evidence type="ECO:0000256" key="8">
    <source>
        <dbReference type="ARBA" id="ARBA00022840"/>
    </source>
</evidence>